<dbReference type="Proteomes" id="UP001269375">
    <property type="component" value="Unassembled WGS sequence"/>
</dbReference>
<comment type="similarity">
    <text evidence="1">Belongs to the initiator RepB protein family.</text>
</comment>
<gene>
    <name evidence="3" type="ORF">QC825_14665</name>
</gene>
<accession>A0ABU1GZ36</accession>
<dbReference type="RefSeq" id="WP_251595609.1">
    <property type="nucleotide sequence ID" value="NZ_JAMLJI010000006.1"/>
</dbReference>
<dbReference type="InterPro" id="IPR000525">
    <property type="entry name" value="Initiator_Rep_WH1"/>
</dbReference>
<reference evidence="3 4" key="1">
    <citation type="submission" date="2023-04" db="EMBL/GenBank/DDBJ databases">
        <title>A long-awaited taxogenomic arrangement of the family Halomonadaceae.</title>
        <authorList>
            <person name="De La Haba R."/>
            <person name="Chuvochina M."/>
            <person name="Wittouck S."/>
            <person name="Arahal D.R."/>
            <person name="Sanchez-Porro C."/>
            <person name="Hugenholtz P."/>
            <person name="Ventosa A."/>
        </authorList>
    </citation>
    <scope>NUCLEOTIDE SEQUENCE [LARGE SCALE GENOMIC DNA]</scope>
    <source>
        <strain evidence="3 4">DSM 22428</strain>
    </source>
</reference>
<protein>
    <submittedName>
        <fullName evidence="3">Replication initiation protein</fullName>
    </submittedName>
</protein>
<evidence type="ECO:0000259" key="2">
    <source>
        <dbReference type="Pfam" id="PF01051"/>
    </source>
</evidence>
<keyword evidence="4" id="KW-1185">Reference proteome</keyword>
<evidence type="ECO:0000313" key="3">
    <source>
        <dbReference type="EMBL" id="MDR5897311.1"/>
    </source>
</evidence>
<dbReference type="Pfam" id="PF01051">
    <property type="entry name" value="Rep3_N"/>
    <property type="match status" value="1"/>
</dbReference>
<organism evidence="3 4">
    <name type="scientific">Larsenimonas suaedae</name>
    <dbReference type="NCBI Taxonomy" id="1851019"/>
    <lineage>
        <taxon>Bacteria</taxon>
        <taxon>Pseudomonadati</taxon>
        <taxon>Pseudomonadota</taxon>
        <taxon>Gammaproteobacteria</taxon>
        <taxon>Oceanospirillales</taxon>
        <taxon>Halomonadaceae</taxon>
        <taxon>Larsenimonas</taxon>
    </lineage>
</organism>
<dbReference type="InterPro" id="IPR036390">
    <property type="entry name" value="WH_DNA-bd_sf"/>
</dbReference>
<dbReference type="EMBL" id="JARWAO010000010">
    <property type="protein sequence ID" value="MDR5897311.1"/>
    <property type="molecule type" value="Genomic_DNA"/>
</dbReference>
<evidence type="ECO:0000256" key="1">
    <source>
        <dbReference type="ARBA" id="ARBA00038283"/>
    </source>
</evidence>
<sequence length="253" mass="29738">MSEEPKPSEQTPLLAKYKGTPRVSMSNALARSAHDLSLHEKRLVALCISKMDSRKTWTPERLVIRITVPEYRETFDIDHDKHVYRDLKEAAERLETRRIRFAEAGKKGERLHSIAWVGRATYAQGEGWVELAFWHELAPHLFKLRQQFTTYHLKQASALRSVYSWRLLELLMQFRDKQALLITLEDLHHALDVPDSLRKSFKDLRRRVLEPATKELKDKENLTVEFTPRKTGRRITSLKFDFGYEQQTVLDLE</sequence>
<dbReference type="Pfam" id="PF21205">
    <property type="entry name" value="Rep3_C"/>
    <property type="match status" value="1"/>
</dbReference>
<dbReference type="InterPro" id="IPR036388">
    <property type="entry name" value="WH-like_DNA-bd_sf"/>
</dbReference>
<dbReference type="Gene3D" id="1.10.10.10">
    <property type="entry name" value="Winged helix-like DNA-binding domain superfamily/Winged helix DNA-binding domain"/>
    <property type="match status" value="2"/>
</dbReference>
<evidence type="ECO:0000313" key="4">
    <source>
        <dbReference type="Proteomes" id="UP001269375"/>
    </source>
</evidence>
<proteinExistence type="inferred from homology"/>
<name>A0ABU1GZ36_9GAMM</name>
<dbReference type="SUPFAM" id="SSF46785">
    <property type="entry name" value="Winged helix' DNA-binding domain"/>
    <property type="match status" value="2"/>
</dbReference>
<feature type="domain" description="Initiator Rep protein WH1" evidence="2">
    <location>
        <begin position="23"/>
        <end position="172"/>
    </location>
</feature>
<comment type="caution">
    <text evidence="3">The sequence shown here is derived from an EMBL/GenBank/DDBJ whole genome shotgun (WGS) entry which is preliminary data.</text>
</comment>